<evidence type="ECO:0000313" key="3">
    <source>
        <dbReference type="Proteomes" id="UP000051952"/>
    </source>
</evidence>
<feature type="transmembrane region" description="Helical" evidence="1">
    <location>
        <begin position="149"/>
        <end position="167"/>
    </location>
</feature>
<keyword evidence="1 2" id="KW-0812">Transmembrane</keyword>
<protein>
    <submittedName>
        <fullName evidence="2">Transmembrane protein, putative</fullName>
    </submittedName>
</protein>
<evidence type="ECO:0000313" key="2">
    <source>
        <dbReference type="EMBL" id="CUG90428.1"/>
    </source>
</evidence>
<dbReference type="Proteomes" id="UP000051952">
    <property type="component" value="Unassembled WGS sequence"/>
</dbReference>
<gene>
    <name evidence="2" type="ORF">BSAL_26645</name>
</gene>
<feature type="transmembrane region" description="Helical" evidence="1">
    <location>
        <begin position="123"/>
        <end position="143"/>
    </location>
</feature>
<organism evidence="2 3">
    <name type="scientific">Bodo saltans</name>
    <name type="common">Flagellated protozoan</name>
    <dbReference type="NCBI Taxonomy" id="75058"/>
    <lineage>
        <taxon>Eukaryota</taxon>
        <taxon>Discoba</taxon>
        <taxon>Euglenozoa</taxon>
        <taxon>Kinetoplastea</taxon>
        <taxon>Metakinetoplastina</taxon>
        <taxon>Eubodonida</taxon>
        <taxon>Bodonidae</taxon>
        <taxon>Bodo</taxon>
    </lineage>
</organism>
<dbReference type="AlphaFoldDB" id="A0A0S4JIQ7"/>
<proteinExistence type="predicted"/>
<evidence type="ECO:0000256" key="1">
    <source>
        <dbReference type="SAM" id="Phobius"/>
    </source>
</evidence>
<dbReference type="EMBL" id="CYKH01001823">
    <property type="protein sequence ID" value="CUG90428.1"/>
    <property type="molecule type" value="Genomic_DNA"/>
</dbReference>
<dbReference type="VEuPathDB" id="TriTrypDB:BSAL_26645"/>
<reference evidence="3" key="1">
    <citation type="submission" date="2015-09" db="EMBL/GenBank/DDBJ databases">
        <authorList>
            <consortium name="Pathogen Informatics"/>
        </authorList>
    </citation>
    <scope>NUCLEOTIDE SEQUENCE [LARGE SCALE GENOMIC DNA]</scope>
    <source>
        <strain evidence="3">Lake Konstanz</strain>
    </source>
</reference>
<accession>A0A0S4JIQ7</accession>
<sequence>MHEYALPRSIDDYVACRVFCSELLRQVPYLATKVGSTSSTTTNTGSEVLLMYLKKSLKIVGDFIARYEAIDVDVHVTECLIALQRENCEGFDTAANQLCEVANFLWDPAGLERMQSTILPTTTTMSGVVVVVCSIAALVLVATKSSLQTVDYVCIGLIGVSILLFGATMRLSAKQRHIALATNEI</sequence>
<name>A0A0S4JIQ7_BODSA</name>
<keyword evidence="1" id="KW-1133">Transmembrane helix</keyword>
<keyword evidence="3" id="KW-1185">Reference proteome</keyword>
<keyword evidence="1" id="KW-0472">Membrane</keyword>